<dbReference type="FunFam" id="1.20.5.110:FF:000018">
    <property type="entry name" value="Synaptosomal-associated protein"/>
    <property type="match status" value="1"/>
</dbReference>
<keyword evidence="11" id="KW-1185">Reference proteome</keyword>
<evidence type="ECO:0000256" key="5">
    <source>
        <dbReference type="ARBA" id="ARBA00023054"/>
    </source>
</evidence>
<dbReference type="SUPFAM" id="SSF58038">
    <property type="entry name" value="SNARE fusion complex"/>
    <property type="match status" value="1"/>
</dbReference>
<feature type="compositionally biased region" description="Basic and acidic residues" evidence="9">
    <location>
        <begin position="1"/>
        <end position="10"/>
    </location>
</feature>
<protein>
    <recommendedName>
        <fullName evidence="7">Synaptosomal-associated protein</fullName>
    </recommendedName>
</protein>
<dbReference type="GO" id="GO:0031629">
    <property type="term" value="P:synaptic vesicle fusion to presynaptic active zone membrane"/>
    <property type="evidence" value="ECO:0007669"/>
    <property type="project" value="TreeGrafter"/>
</dbReference>
<dbReference type="Pfam" id="PF00835">
    <property type="entry name" value="SNAP-25"/>
    <property type="match status" value="1"/>
</dbReference>
<dbReference type="GO" id="GO:0005484">
    <property type="term" value="F:SNAP receptor activity"/>
    <property type="evidence" value="ECO:0007669"/>
    <property type="project" value="TreeGrafter"/>
</dbReference>
<dbReference type="GO" id="GO:0043005">
    <property type="term" value="C:neuron projection"/>
    <property type="evidence" value="ECO:0007669"/>
    <property type="project" value="UniProtKB-KW"/>
</dbReference>
<keyword evidence="3" id="KW-0677">Repeat</keyword>
<feature type="coiled-coil region" evidence="8">
    <location>
        <begin position="222"/>
        <end position="249"/>
    </location>
</feature>
<keyword evidence="4" id="KW-0770">Synapse</keyword>
<evidence type="ECO:0000256" key="8">
    <source>
        <dbReference type="SAM" id="Coils"/>
    </source>
</evidence>
<reference evidence="12" key="1">
    <citation type="submission" date="2022-11" db="UniProtKB">
        <authorList>
            <consortium name="WormBaseParasite"/>
        </authorList>
    </citation>
    <scope>IDENTIFICATION</scope>
</reference>
<dbReference type="GO" id="GO:0031201">
    <property type="term" value="C:SNARE complex"/>
    <property type="evidence" value="ECO:0007669"/>
    <property type="project" value="TreeGrafter"/>
</dbReference>
<dbReference type="InterPro" id="IPR000727">
    <property type="entry name" value="T_SNARE_dom"/>
</dbReference>
<dbReference type="GO" id="GO:0019905">
    <property type="term" value="F:syntaxin binding"/>
    <property type="evidence" value="ECO:0007669"/>
    <property type="project" value="TreeGrafter"/>
</dbReference>
<feature type="region of interest" description="Disordered" evidence="9">
    <location>
        <begin position="65"/>
        <end position="96"/>
    </location>
</feature>
<evidence type="ECO:0000256" key="1">
    <source>
        <dbReference type="ARBA" id="ARBA00009480"/>
    </source>
</evidence>
<feature type="compositionally biased region" description="Polar residues" evidence="9">
    <location>
        <begin position="65"/>
        <end position="78"/>
    </location>
</feature>
<accession>A0A915ICB3</accession>
<keyword evidence="5 8" id="KW-0175">Coiled coil</keyword>
<name>A0A915ICB3_ROMCU</name>
<dbReference type="PANTHER" id="PTHR19305:SF14">
    <property type="entry name" value="SYNAPTOSOMAL-ASSOCIATED PROTEIN-RELATED"/>
    <property type="match status" value="1"/>
</dbReference>
<dbReference type="WBParaSite" id="nRc.2.0.1.t10881-RA">
    <property type="protein sequence ID" value="nRc.2.0.1.t10881-RA"/>
    <property type="gene ID" value="nRc.2.0.1.g10881"/>
</dbReference>
<evidence type="ECO:0000313" key="11">
    <source>
        <dbReference type="Proteomes" id="UP000887565"/>
    </source>
</evidence>
<proteinExistence type="inferred from homology"/>
<dbReference type="PROSITE" id="PS50192">
    <property type="entry name" value="T_SNARE"/>
    <property type="match status" value="1"/>
</dbReference>
<evidence type="ECO:0000256" key="9">
    <source>
        <dbReference type="SAM" id="MobiDB-lite"/>
    </source>
</evidence>
<evidence type="ECO:0000256" key="6">
    <source>
        <dbReference type="ARBA" id="ARBA00034102"/>
    </source>
</evidence>
<dbReference type="Proteomes" id="UP000887565">
    <property type="component" value="Unplaced"/>
</dbReference>
<feature type="compositionally biased region" description="Polar residues" evidence="9">
    <location>
        <begin position="34"/>
        <end position="48"/>
    </location>
</feature>
<dbReference type="GO" id="GO:0098793">
    <property type="term" value="C:presynapse"/>
    <property type="evidence" value="ECO:0007669"/>
    <property type="project" value="GOC"/>
</dbReference>
<dbReference type="Gene3D" id="1.20.5.110">
    <property type="match status" value="1"/>
</dbReference>
<keyword evidence="2" id="KW-0771">Synaptosome</keyword>
<dbReference type="PANTHER" id="PTHR19305">
    <property type="entry name" value="SYNAPTOSOMAL ASSOCIATED PROTEIN"/>
    <property type="match status" value="1"/>
</dbReference>
<sequence length="257" mass="28089">MLHMPVREASDENEGDDNQSLAAPSPLLHRSQRRQFCSASSSSNNATPCSFKRSQESVISLMSSTATTSGFGRSQSPLSFGGARHHRSSNSGVGMGNFHRSSNRRFSSRNFSHNLCSGGAGGASSRSSLADTAFSSPRSQEMQNRFGRKSDYENTWKKDQDGGVVNDQPRITVGDPATASASGYITRITQDAREEEMDENMQQVSSMVGNLRNMAIDMGVEISNQNRQLDRIEQKALSNQERITAANQRATKIISKN</sequence>
<evidence type="ECO:0000256" key="2">
    <source>
        <dbReference type="ARBA" id="ARBA00022599"/>
    </source>
</evidence>
<evidence type="ECO:0000256" key="3">
    <source>
        <dbReference type="ARBA" id="ARBA00022737"/>
    </source>
</evidence>
<dbReference type="InterPro" id="IPR000928">
    <property type="entry name" value="SNAP-25_dom"/>
</dbReference>
<evidence type="ECO:0000313" key="12">
    <source>
        <dbReference type="WBParaSite" id="nRc.2.0.1.t10881-RA"/>
    </source>
</evidence>
<dbReference type="AlphaFoldDB" id="A0A915ICB3"/>
<evidence type="ECO:0000256" key="4">
    <source>
        <dbReference type="ARBA" id="ARBA00023018"/>
    </source>
</evidence>
<dbReference type="CDD" id="cd15885">
    <property type="entry name" value="SNARE_SNAP25C"/>
    <property type="match status" value="1"/>
</dbReference>
<feature type="compositionally biased region" description="Basic and acidic residues" evidence="9">
    <location>
        <begin position="148"/>
        <end position="161"/>
    </location>
</feature>
<feature type="compositionally biased region" description="Polar residues" evidence="9">
    <location>
        <begin position="129"/>
        <end position="143"/>
    </location>
</feature>
<organism evidence="11 12">
    <name type="scientific">Romanomermis culicivorax</name>
    <name type="common">Nematode worm</name>
    <dbReference type="NCBI Taxonomy" id="13658"/>
    <lineage>
        <taxon>Eukaryota</taxon>
        <taxon>Metazoa</taxon>
        <taxon>Ecdysozoa</taxon>
        <taxon>Nematoda</taxon>
        <taxon>Enoplea</taxon>
        <taxon>Dorylaimia</taxon>
        <taxon>Mermithida</taxon>
        <taxon>Mermithoidea</taxon>
        <taxon>Mermithidae</taxon>
        <taxon>Romanomermis</taxon>
    </lineage>
</organism>
<feature type="region of interest" description="Disordered" evidence="9">
    <location>
        <begin position="118"/>
        <end position="177"/>
    </location>
</feature>
<comment type="similarity">
    <text evidence="1 7">Belongs to the SNAP-25 family.</text>
</comment>
<dbReference type="GO" id="GO:0016082">
    <property type="term" value="P:synaptic vesicle priming"/>
    <property type="evidence" value="ECO:0007669"/>
    <property type="project" value="TreeGrafter"/>
</dbReference>
<dbReference type="SMART" id="SM00397">
    <property type="entry name" value="t_SNARE"/>
    <property type="match status" value="1"/>
</dbReference>
<evidence type="ECO:0000256" key="7">
    <source>
        <dbReference type="RuleBase" id="RU003496"/>
    </source>
</evidence>
<feature type="region of interest" description="Disordered" evidence="9">
    <location>
        <begin position="1"/>
        <end position="51"/>
    </location>
</feature>
<comment type="subcellular location">
    <subcellularLocation>
        <location evidence="6">Synapse</location>
        <location evidence="6">Synaptosome</location>
    </subcellularLocation>
</comment>
<feature type="domain" description="T-SNARE coiled-coil homology" evidence="10">
    <location>
        <begin position="191"/>
        <end position="253"/>
    </location>
</feature>
<dbReference type="GO" id="GO:0005886">
    <property type="term" value="C:plasma membrane"/>
    <property type="evidence" value="ECO:0007669"/>
    <property type="project" value="TreeGrafter"/>
</dbReference>
<evidence type="ECO:0000259" key="10">
    <source>
        <dbReference type="PROSITE" id="PS50192"/>
    </source>
</evidence>